<name>A0AA37SRV8_9BACT</name>
<dbReference type="Gene3D" id="2.60.40.680">
    <property type="match status" value="1"/>
</dbReference>
<dbReference type="InterPro" id="IPR026444">
    <property type="entry name" value="Secre_tail"/>
</dbReference>
<evidence type="ECO:0000259" key="1">
    <source>
        <dbReference type="PROSITE" id="PS51766"/>
    </source>
</evidence>
<dbReference type="PROSITE" id="PS00018">
    <property type="entry name" value="EF_HAND_1"/>
    <property type="match status" value="1"/>
</dbReference>
<dbReference type="Pfam" id="PF00404">
    <property type="entry name" value="Dockerin_1"/>
    <property type="match status" value="1"/>
</dbReference>
<dbReference type="CDD" id="cd14252">
    <property type="entry name" value="Dockerin_like"/>
    <property type="match status" value="1"/>
</dbReference>
<gene>
    <name evidence="2" type="ORF">GCM10007940_14950</name>
</gene>
<dbReference type="InterPro" id="IPR036439">
    <property type="entry name" value="Dockerin_dom_sf"/>
</dbReference>
<dbReference type="PROSITE" id="PS51766">
    <property type="entry name" value="DOCKERIN"/>
    <property type="match status" value="1"/>
</dbReference>
<feature type="domain" description="Dockerin" evidence="1">
    <location>
        <begin position="1335"/>
        <end position="1407"/>
    </location>
</feature>
<comment type="caution">
    <text evidence="2">The sequence shown here is derived from an EMBL/GenBank/DDBJ whole genome shotgun (WGS) entry which is preliminary data.</text>
</comment>
<evidence type="ECO:0000313" key="2">
    <source>
        <dbReference type="EMBL" id="GLR16880.1"/>
    </source>
</evidence>
<sequence length="1692" mass="182708">MFCTFSFGQATIENCPNPITNVVISNPSGGSCVSLFSLDSYPTSPTPGATVTWFSAGSTTYGSFAGRLDISEFDNMTFNFGLTTITFVADDGNGTDQCSTIIFVSEEADLPTTTCDPITVDLNGECTDEVRVPYDMVNITTDICDPTAIDSVSLAWNMTSADPAQRTIIVNAHDGNPSFYSLYLRKYRDDVLVRQATCLVEINVINGSEPALVCPTSETILVAPECTASYTYDVEGASILPCDGSINMTMPGGGPSGTPLVAGVYDYGYELLDNMMAQVTAPAEAAPCTWTVTVEESDQASTSLSCIGQINLSIDQDCQAILEVPNILTGSNCSPMAMFTLSVNIPGEGVVTGSSITFTDAHVGQSFDVSVIGPNGLNTCWGRVTIEDKVGPAIICPTDLTIQCTMPTDTSATGVPTLVGVGCEDITISYSDAVVNTMCEGEYQSVISRRFYATDGAGNVGPACVQTIYIERETLMSALFPPHWDGLPSHTGIQDNGVGSNDPLTCDGAGVVFNTITREDGRVVPSPYADGDLIGTGAPGGVGTCGTIQTWYEDLIIEICEDNCSQSSPSYKVLRTWDVFDWCTGNTTIHQQVIKVMDTLAPEFVIGVPDLTVSTDLWGCGATINLPTISAVDNCSNEVSYSWNVSGGSYDPATNRVYVSSNALTTVGNEVLLIAYAEDCCGNISIDTGLVTIIDQVPPVVIADEHTVVTLNNQSGDGSTKVYASTFDDGSFDGCGPIEWWVRRMDNACADYDGLDDEGNVDGSEVDETTTFQKYIHFCCDDLAEDQMVVFMVCDDGDNDGIVEMNGDDNCSTAMVLVDVQDKLAPTINCPAPTTINCIDFVAYENLLDTELTEDNITKLNNRFGIAWTNSTCGDISGQTFTSNLEEVCGTGAVTRTFTVTTDNGQATCSQAITITVSIDNVMSCDRISFPAGSAERNAGYDWCDPSDEVAPFILKPVQVFECGSVSITRPVLDIDNLCTEVGVNLTLDTFDFAGGACIKILAHWEVIDQCLFQENFLFEQDDIDEVNPFVNENGYYELYVEYDIFDTDPPTLACDDVTVTTADCEYNFDTFTMTATDDCTADDLISITYKVDFDHDGDYDYPATGSAAEGNSFDAKSIGGLPIGEHAIKWIAYDGCGNYSVCTQVIEVVKSDKAPTPYCHLGLSSAVMDSVYGCSVEIWATDFVADQGFGACGGSLTYLMIPYYDIYGEPADLDDDLSVEDALGQAQPAWELGCKYIENGKAHVIEIRIYAIDEDGNYDFCDASLTLNDNFDCCPDLEFGASTMIAGSILSSEGTPLEEVNVSIMSNEPEFPRIQSTSNEGSYTFNGLKYEKNFELSAANNENTKEGVTTLDLVLIQRHILGIAVLDSPYKVIAADVNGNGKVSAVDLLQLRKLILGLYPGNKLPENTSWRYVNSSFEFSDALNPFPFTEKINVSNLNHAMYNQNFIGVKTGDVNGSISALLNGSAQVRSAQNFNVVADNKTITKGSVVSVDFTVEDAISLYGMQFGVEFNSEMMNYNKISSDALEISEANVNAENGLLSISWNEIDLKSFDKGEVLFSIEFTSNTNGKIADYVSLNDQVLTSEVYNEKLEIRDAKLNFRSVISDKFVLLQNEPNPFATNTSISFELPEEGIANLKVYDVTGKVVLERNEGFVKGLNTIVIKKSDIGTSGIMYYQLTFGNDSATRKMILLD</sequence>
<keyword evidence="3" id="KW-1185">Reference proteome</keyword>
<accession>A0AA37SRV8</accession>
<dbReference type="GO" id="GO:0000272">
    <property type="term" value="P:polysaccharide catabolic process"/>
    <property type="evidence" value="ECO:0007669"/>
    <property type="project" value="InterPro"/>
</dbReference>
<dbReference type="Gene3D" id="1.10.1330.10">
    <property type="entry name" value="Dockerin domain"/>
    <property type="match status" value="1"/>
</dbReference>
<dbReference type="SUPFAM" id="SSF63446">
    <property type="entry name" value="Type I dockerin domain"/>
    <property type="match status" value="1"/>
</dbReference>
<reference evidence="2" key="1">
    <citation type="journal article" date="2014" name="Int. J. Syst. Evol. Microbiol.">
        <title>Complete genome sequence of Corynebacterium casei LMG S-19264T (=DSM 44701T), isolated from a smear-ripened cheese.</title>
        <authorList>
            <consortium name="US DOE Joint Genome Institute (JGI-PGF)"/>
            <person name="Walter F."/>
            <person name="Albersmeier A."/>
            <person name="Kalinowski J."/>
            <person name="Ruckert C."/>
        </authorList>
    </citation>
    <scope>NUCLEOTIDE SEQUENCE</scope>
    <source>
        <strain evidence="2">NBRC 108769</strain>
    </source>
</reference>
<evidence type="ECO:0000313" key="3">
    <source>
        <dbReference type="Proteomes" id="UP001156666"/>
    </source>
</evidence>
<dbReference type="Proteomes" id="UP001156666">
    <property type="component" value="Unassembled WGS sequence"/>
</dbReference>
<reference evidence="2" key="2">
    <citation type="submission" date="2023-01" db="EMBL/GenBank/DDBJ databases">
        <title>Draft genome sequence of Portibacter lacus strain NBRC 108769.</title>
        <authorList>
            <person name="Sun Q."/>
            <person name="Mori K."/>
        </authorList>
    </citation>
    <scope>NUCLEOTIDE SEQUENCE</scope>
    <source>
        <strain evidence="2">NBRC 108769</strain>
    </source>
</reference>
<dbReference type="GO" id="GO:0004553">
    <property type="term" value="F:hydrolase activity, hydrolyzing O-glycosyl compounds"/>
    <property type="evidence" value="ECO:0007669"/>
    <property type="project" value="InterPro"/>
</dbReference>
<dbReference type="InterPro" id="IPR016134">
    <property type="entry name" value="Dockerin_dom"/>
</dbReference>
<dbReference type="EMBL" id="BSOH01000007">
    <property type="protein sequence ID" value="GLR16880.1"/>
    <property type="molecule type" value="Genomic_DNA"/>
</dbReference>
<dbReference type="NCBIfam" id="TIGR04183">
    <property type="entry name" value="Por_Secre_tail"/>
    <property type="match status" value="1"/>
</dbReference>
<dbReference type="GO" id="GO:0030246">
    <property type="term" value="F:carbohydrate binding"/>
    <property type="evidence" value="ECO:0007669"/>
    <property type="project" value="InterPro"/>
</dbReference>
<organism evidence="2 3">
    <name type="scientific">Portibacter lacus</name>
    <dbReference type="NCBI Taxonomy" id="1099794"/>
    <lineage>
        <taxon>Bacteria</taxon>
        <taxon>Pseudomonadati</taxon>
        <taxon>Bacteroidota</taxon>
        <taxon>Saprospiria</taxon>
        <taxon>Saprospirales</taxon>
        <taxon>Haliscomenobacteraceae</taxon>
        <taxon>Portibacter</taxon>
    </lineage>
</organism>
<proteinExistence type="predicted"/>
<dbReference type="SUPFAM" id="SSF49384">
    <property type="entry name" value="Carbohydrate-binding domain"/>
    <property type="match status" value="1"/>
</dbReference>
<dbReference type="InterPro" id="IPR002105">
    <property type="entry name" value="Dockerin_1_rpt"/>
</dbReference>
<dbReference type="InterPro" id="IPR018247">
    <property type="entry name" value="EF_Hand_1_Ca_BS"/>
</dbReference>
<protein>
    <recommendedName>
        <fullName evidence="1">Dockerin domain-containing protein</fullName>
    </recommendedName>
</protein>
<dbReference type="InterPro" id="IPR008965">
    <property type="entry name" value="CBM2/CBM3_carb-bd_dom_sf"/>
</dbReference>